<name>A0A7C9IJN0_9BACT</name>
<accession>A0A7C9IJN0</accession>
<dbReference type="PANTHER" id="PTHR43384:SF6">
    <property type="entry name" value="SEPTUM SITE-DETERMINING PROTEIN MIND HOMOLOG, CHLOROPLASTIC"/>
    <property type="match status" value="1"/>
</dbReference>
<dbReference type="SUPFAM" id="SSF52540">
    <property type="entry name" value="P-loop containing nucleoside triphosphate hydrolases"/>
    <property type="match status" value="1"/>
</dbReference>
<dbReference type="InterPro" id="IPR027417">
    <property type="entry name" value="P-loop_NTPase"/>
</dbReference>
<keyword evidence="1" id="KW-0547">Nucleotide-binding</keyword>
<dbReference type="InterPro" id="IPR002586">
    <property type="entry name" value="CobQ/CobB/MinD/ParA_Nub-bd_dom"/>
</dbReference>
<keyword evidence="5" id="KW-1185">Reference proteome</keyword>
<feature type="domain" description="CobQ/CobB/MinD/ParA nucleotide binding" evidence="3">
    <location>
        <begin position="4"/>
        <end position="155"/>
    </location>
</feature>
<dbReference type="GO" id="GO:0005829">
    <property type="term" value="C:cytosol"/>
    <property type="evidence" value="ECO:0007669"/>
    <property type="project" value="TreeGrafter"/>
</dbReference>
<organism evidence="4 5">
    <name type="scientific">Solidesulfovibrio aerotolerans</name>
    <dbReference type="NCBI Taxonomy" id="295255"/>
    <lineage>
        <taxon>Bacteria</taxon>
        <taxon>Pseudomonadati</taxon>
        <taxon>Thermodesulfobacteriota</taxon>
        <taxon>Desulfovibrionia</taxon>
        <taxon>Desulfovibrionales</taxon>
        <taxon>Desulfovibrionaceae</taxon>
        <taxon>Solidesulfovibrio</taxon>
    </lineage>
</organism>
<dbReference type="EMBL" id="WVUD01000001">
    <property type="protein sequence ID" value="MYL81804.1"/>
    <property type="molecule type" value="Genomic_DNA"/>
</dbReference>
<dbReference type="GO" id="GO:0051782">
    <property type="term" value="P:negative regulation of cell division"/>
    <property type="evidence" value="ECO:0007669"/>
    <property type="project" value="TreeGrafter"/>
</dbReference>
<dbReference type="PANTHER" id="PTHR43384">
    <property type="entry name" value="SEPTUM SITE-DETERMINING PROTEIN MIND HOMOLOG, CHLOROPLASTIC-RELATED"/>
    <property type="match status" value="1"/>
</dbReference>
<keyword evidence="2" id="KW-0067">ATP-binding</keyword>
<dbReference type="InterPro" id="IPR050625">
    <property type="entry name" value="ParA/MinD_ATPase"/>
</dbReference>
<protein>
    <submittedName>
        <fullName evidence="4">Carbon monoxide dehydrogenase</fullName>
    </submittedName>
</protein>
<dbReference type="Gene3D" id="3.40.50.300">
    <property type="entry name" value="P-loop containing nucleotide triphosphate hydrolases"/>
    <property type="match status" value="1"/>
</dbReference>
<gene>
    <name evidence="4" type="ORF">GTA51_01445</name>
</gene>
<proteinExistence type="predicted"/>
<comment type="caution">
    <text evidence="4">The sequence shown here is derived from an EMBL/GenBank/DDBJ whole genome shotgun (WGS) entry which is preliminary data.</text>
</comment>
<evidence type="ECO:0000256" key="2">
    <source>
        <dbReference type="ARBA" id="ARBA00022840"/>
    </source>
</evidence>
<dbReference type="Proteomes" id="UP000482487">
    <property type="component" value="Unassembled WGS sequence"/>
</dbReference>
<sequence length="262" mass="27002">MKLAVAGKGGVGKTTLAAWIGDYLARCGRETWLVDADTALSLGSALGLAPQNIPPPLVLDETLIRERVGSGFINLSPEVADLPERLRVRLGNLSLLVMGSVAGAGGGCACEANALLKALLAHLLLDRTQDLIVDLEAGVEHLGRGTVADVDGLIVVAEPSWRSLAVAAQIAGLAAELGLVRQALVLNRAPQGTTLPDIPGLPPLAASFPLFSSLSERQLTSPSVLQLSQRDSIDQGCRAVLNALADPAACDAGGGPELQPPR</sequence>
<evidence type="ECO:0000259" key="3">
    <source>
        <dbReference type="Pfam" id="PF01656"/>
    </source>
</evidence>
<dbReference type="GO" id="GO:0016887">
    <property type="term" value="F:ATP hydrolysis activity"/>
    <property type="evidence" value="ECO:0007669"/>
    <property type="project" value="TreeGrafter"/>
</dbReference>
<dbReference type="AlphaFoldDB" id="A0A7C9IJN0"/>
<evidence type="ECO:0000256" key="1">
    <source>
        <dbReference type="ARBA" id="ARBA00022741"/>
    </source>
</evidence>
<dbReference type="Pfam" id="PF01656">
    <property type="entry name" value="CbiA"/>
    <property type="match status" value="1"/>
</dbReference>
<dbReference type="OrthoDB" id="7346657at2"/>
<dbReference type="GO" id="GO:0005524">
    <property type="term" value="F:ATP binding"/>
    <property type="evidence" value="ECO:0007669"/>
    <property type="project" value="UniProtKB-KW"/>
</dbReference>
<dbReference type="GO" id="GO:0009898">
    <property type="term" value="C:cytoplasmic side of plasma membrane"/>
    <property type="evidence" value="ECO:0007669"/>
    <property type="project" value="TreeGrafter"/>
</dbReference>
<evidence type="ECO:0000313" key="4">
    <source>
        <dbReference type="EMBL" id="MYL81804.1"/>
    </source>
</evidence>
<reference evidence="4 5" key="1">
    <citation type="submission" date="2020-01" db="EMBL/GenBank/DDBJ databases">
        <title>Genome sequence of Desulfovibrio aerotolerans DSM 16695(T).</title>
        <authorList>
            <person name="Karnachuk O."/>
            <person name="Avakyan M."/>
            <person name="Mardanov A."/>
            <person name="Kadnikov V."/>
            <person name="Ravin N."/>
        </authorList>
    </citation>
    <scope>NUCLEOTIDE SEQUENCE [LARGE SCALE GENOMIC DNA]</scope>
    <source>
        <strain evidence="4 5">DSM 16695</strain>
    </source>
</reference>
<dbReference type="RefSeq" id="WP_160958054.1">
    <property type="nucleotide sequence ID" value="NZ_WVUD01000001.1"/>
</dbReference>
<evidence type="ECO:0000313" key="5">
    <source>
        <dbReference type="Proteomes" id="UP000482487"/>
    </source>
</evidence>